<feature type="compositionally biased region" description="Low complexity" evidence="1">
    <location>
        <begin position="16"/>
        <end position="61"/>
    </location>
</feature>
<dbReference type="InterPro" id="IPR017956">
    <property type="entry name" value="AT_hook_DNA-bd_motif"/>
</dbReference>
<dbReference type="EMBL" id="BTSX01000003">
    <property type="protein sequence ID" value="GMS88680.1"/>
    <property type="molecule type" value="Genomic_DNA"/>
</dbReference>
<feature type="region of interest" description="Disordered" evidence="1">
    <location>
        <begin position="201"/>
        <end position="296"/>
    </location>
</feature>
<dbReference type="Pfam" id="PF02178">
    <property type="entry name" value="AT_hook"/>
    <property type="match status" value="4"/>
</dbReference>
<evidence type="ECO:0000256" key="1">
    <source>
        <dbReference type="SAM" id="MobiDB-lite"/>
    </source>
</evidence>
<dbReference type="InterPro" id="IPR000210">
    <property type="entry name" value="BTB/POZ_dom"/>
</dbReference>
<feature type="region of interest" description="Disordered" evidence="1">
    <location>
        <begin position="1"/>
        <end position="185"/>
    </location>
</feature>
<dbReference type="PROSITE" id="PS50097">
    <property type="entry name" value="BTB"/>
    <property type="match status" value="1"/>
</dbReference>
<feature type="compositionally biased region" description="Low complexity" evidence="1">
    <location>
        <begin position="261"/>
        <end position="285"/>
    </location>
</feature>
<feature type="compositionally biased region" description="Low complexity" evidence="1">
    <location>
        <begin position="207"/>
        <end position="221"/>
    </location>
</feature>
<sequence>SAVLDQSATDDPMLPVDAPEPSTAAAAPAADATAHHVPPVDAKSVATAAAAASPTDPTPSSRGRPRKRDVLEVQQPEAQADSAVLDQSAIDDPMPPMGPSQSAANTAASAAEPTPKKRGRPSKSVAPKLQQPVTAAATSTAEPTPKKRGRPSKSVAPLPVAVTAASTSDAPVNLVAPGDASQPVAKKPTFADVVAGLKKPLAEQKQAKPAAAATASSAAPTPRKPGRPRKNAVEKPEEDSDVLDQSVVDDTMPLVGPSRPTATAAAAADGSELDAATPTTAADPTPTRKRGRPRKFALPADQMDVAGSSNGGFMAGLEPFPSRRKLIIDLLVKKEDLALDKTVMAGRYWLGRIPFTVHTLGRRRSSGKNQVGVLVKCNEESDNNNWTVDTEITVTIEGDDTPFVKNKSFNFNDDYSSLAIPRDLEQVTAEDSKYANEDGKIPIKVVIKTLKLVGIAQPMTYTVKNGIPDATIFVGGTLVYVCREQLARGSRFFYKAYYGPDGEKNAKMMEIDDCTTEEFVTLFNQLYDDECLCTPDNVISMLRLADRFKMQTVVTMGIVYFKNLDTPSLPMLKQAFDMLSDVPKIKVGDNYHLSKMASELQNYLIKAIFEGDLFDELKNSALYKDRLSSDMKVRLLEEYYSITSGRARH</sequence>
<dbReference type="CDD" id="cd18186">
    <property type="entry name" value="BTB_POZ_ZBTB_KLHL-like"/>
    <property type="match status" value="1"/>
</dbReference>
<evidence type="ECO:0000313" key="3">
    <source>
        <dbReference type="EMBL" id="GMS88680.1"/>
    </source>
</evidence>
<dbReference type="SUPFAM" id="SSF54695">
    <property type="entry name" value="POZ domain"/>
    <property type="match status" value="1"/>
</dbReference>
<dbReference type="AlphaFoldDB" id="A0AAV5T8L5"/>
<dbReference type="SMART" id="SM00225">
    <property type="entry name" value="BTB"/>
    <property type="match status" value="1"/>
</dbReference>
<feature type="non-terminal residue" evidence="3">
    <location>
        <position position="1"/>
    </location>
</feature>
<protein>
    <recommendedName>
        <fullName evidence="2">BTB domain-containing protein</fullName>
    </recommendedName>
</protein>
<dbReference type="PANTHER" id="PTHR47022">
    <property type="entry name" value="BTB AND MATH DOMAIN-CONTAINING PROTEIN 36-RELATED"/>
    <property type="match status" value="1"/>
</dbReference>
<name>A0AAV5T8L5_9BILA</name>
<dbReference type="PRINTS" id="PR00929">
    <property type="entry name" value="ATHOOK"/>
</dbReference>
<dbReference type="Gene3D" id="3.30.710.10">
    <property type="entry name" value="Potassium Channel Kv1.1, Chain A"/>
    <property type="match status" value="1"/>
</dbReference>
<dbReference type="GO" id="GO:0003677">
    <property type="term" value="F:DNA binding"/>
    <property type="evidence" value="ECO:0007669"/>
    <property type="project" value="InterPro"/>
</dbReference>
<feature type="compositionally biased region" description="Low complexity" evidence="1">
    <location>
        <begin position="100"/>
        <end position="111"/>
    </location>
</feature>
<proteinExistence type="predicted"/>
<dbReference type="InterPro" id="IPR011333">
    <property type="entry name" value="SKP1/BTB/POZ_sf"/>
</dbReference>
<gene>
    <name evidence="3" type="ORF">PENTCL1PPCAC_10855</name>
</gene>
<dbReference type="SMART" id="SM00384">
    <property type="entry name" value="AT_hook"/>
    <property type="match status" value="5"/>
</dbReference>
<organism evidence="3 4">
    <name type="scientific">Pristionchus entomophagus</name>
    <dbReference type="NCBI Taxonomy" id="358040"/>
    <lineage>
        <taxon>Eukaryota</taxon>
        <taxon>Metazoa</taxon>
        <taxon>Ecdysozoa</taxon>
        <taxon>Nematoda</taxon>
        <taxon>Chromadorea</taxon>
        <taxon>Rhabditida</taxon>
        <taxon>Rhabditina</taxon>
        <taxon>Diplogasteromorpha</taxon>
        <taxon>Diplogasteroidea</taxon>
        <taxon>Neodiplogasteridae</taxon>
        <taxon>Pristionchus</taxon>
    </lineage>
</organism>
<keyword evidence="4" id="KW-1185">Reference proteome</keyword>
<evidence type="ECO:0000313" key="4">
    <source>
        <dbReference type="Proteomes" id="UP001432027"/>
    </source>
</evidence>
<dbReference type="Proteomes" id="UP001432027">
    <property type="component" value="Unassembled WGS sequence"/>
</dbReference>
<reference evidence="3" key="1">
    <citation type="submission" date="2023-10" db="EMBL/GenBank/DDBJ databases">
        <title>Genome assembly of Pristionchus species.</title>
        <authorList>
            <person name="Yoshida K."/>
            <person name="Sommer R.J."/>
        </authorList>
    </citation>
    <scope>NUCLEOTIDE SEQUENCE</scope>
    <source>
        <strain evidence="3">RS0144</strain>
    </source>
</reference>
<feature type="compositionally biased region" description="Low complexity" evidence="1">
    <location>
        <begin position="132"/>
        <end position="143"/>
    </location>
</feature>
<evidence type="ECO:0000259" key="2">
    <source>
        <dbReference type="PROSITE" id="PS50097"/>
    </source>
</evidence>
<comment type="caution">
    <text evidence="3">The sequence shown here is derived from an EMBL/GenBank/DDBJ whole genome shotgun (WGS) entry which is preliminary data.</text>
</comment>
<accession>A0AAV5T8L5</accession>
<feature type="domain" description="BTB" evidence="2">
    <location>
        <begin position="468"/>
        <end position="530"/>
    </location>
</feature>
<dbReference type="Pfam" id="PF00651">
    <property type="entry name" value="BTB"/>
    <property type="match status" value="1"/>
</dbReference>
<dbReference type="PANTHER" id="PTHR47022:SF1">
    <property type="entry name" value="BTB AND MATH DOMAIN-CONTAINING PROTEIN 36-RELATED"/>
    <property type="match status" value="1"/>
</dbReference>